<dbReference type="Proteomes" id="UP001151760">
    <property type="component" value="Unassembled WGS sequence"/>
</dbReference>
<keyword evidence="2" id="KW-0548">Nucleotidyltransferase</keyword>
<protein>
    <submittedName>
        <fullName evidence="2">RNA-directed DNA polymerase, eukaryota</fullName>
    </submittedName>
</protein>
<feature type="region of interest" description="Disordered" evidence="1">
    <location>
        <begin position="310"/>
        <end position="329"/>
    </location>
</feature>
<keyword evidence="2" id="KW-0808">Transferase</keyword>
<feature type="compositionally biased region" description="Basic and acidic residues" evidence="1">
    <location>
        <begin position="312"/>
        <end position="329"/>
    </location>
</feature>
<keyword evidence="3" id="KW-1185">Reference proteome</keyword>
<evidence type="ECO:0000256" key="1">
    <source>
        <dbReference type="SAM" id="MobiDB-lite"/>
    </source>
</evidence>
<proteinExistence type="predicted"/>
<comment type="caution">
    <text evidence="2">The sequence shown here is derived from an EMBL/GenBank/DDBJ whole genome shotgun (WGS) entry which is preliminary data.</text>
</comment>
<dbReference type="Gene3D" id="3.60.10.10">
    <property type="entry name" value="Endonuclease/exonuclease/phosphatase"/>
    <property type="match status" value="1"/>
</dbReference>
<name>A0ABQ4ZZB0_9ASTR</name>
<sequence length="487" mass="56271">MCRRRGKVNMRERVERESVFSRLGHSGARVGLRNNYNFRQDKQREHGNLVDIYMAKNRLRNGSRIRGFMTNTGSQDRMEADRRQTRAFDGDRKYEKVEKANTVKHTSTETRSIKFSAAKEHEVYLESSIIGSAKDVEILDSIGDICDAEGLEDFETKLLGGLEILFKCRNKMVAERIINDKQHRLHQWFENIRRWDEQWQQSKRVCWIKVQGVSANGWTENVFRQIAEEWGDPHEFENCNFFDSTDLSFGRVLIVTKYWEKINSNKNMRINGLYRLIRIMEDDCIRKPSDQCLSESGKTWSEKMVFNDNEEVEQHRDTEKEKQKVQTESLQKEVENEVSGYGDNTRLMEEEVQATAVKKDAVKSNIEKPTRVVSLMKTLSLNIRGLGSEGKVKWVKELIAGEKPMIMGLQETKKDRMEENEIQYIWGSDSFGFAKVDAIGSAGGVLTIWDNSWFFDTTAMGEEGFVAVVGSWKGKDGLVGFINVYAP</sequence>
<reference evidence="2" key="2">
    <citation type="submission" date="2022-01" db="EMBL/GenBank/DDBJ databases">
        <authorList>
            <person name="Yamashiro T."/>
            <person name="Shiraishi A."/>
            <person name="Satake H."/>
            <person name="Nakayama K."/>
        </authorList>
    </citation>
    <scope>NUCLEOTIDE SEQUENCE</scope>
</reference>
<dbReference type="EMBL" id="BQNB010011731">
    <property type="protein sequence ID" value="GJS94432.1"/>
    <property type="molecule type" value="Genomic_DNA"/>
</dbReference>
<accession>A0ABQ4ZZB0</accession>
<keyword evidence="2" id="KW-0695">RNA-directed DNA polymerase</keyword>
<evidence type="ECO:0000313" key="3">
    <source>
        <dbReference type="Proteomes" id="UP001151760"/>
    </source>
</evidence>
<dbReference type="GO" id="GO:0003964">
    <property type="term" value="F:RNA-directed DNA polymerase activity"/>
    <property type="evidence" value="ECO:0007669"/>
    <property type="project" value="UniProtKB-KW"/>
</dbReference>
<evidence type="ECO:0000313" key="2">
    <source>
        <dbReference type="EMBL" id="GJS94432.1"/>
    </source>
</evidence>
<dbReference type="InterPro" id="IPR036691">
    <property type="entry name" value="Endo/exonu/phosph_ase_sf"/>
</dbReference>
<organism evidence="2 3">
    <name type="scientific">Tanacetum coccineum</name>
    <dbReference type="NCBI Taxonomy" id="301880"/>
    <lineage>
        <taxon>Eukaryota</taxon>
        <taxon>Viridiplantae</taxon>
        <taxon>Streptophyta</taxon>
        <taxon>Embryophyta</taxon>
        <taxon>Tracheophyta</taxon>
        <taxon>Spermatophyta</taxon>
        <taxon>Magnoliopsida</taxon>
        <taxon>eudicotyledons</taxon>
        <taxon>Gunneridae</taxon>
        <taxon>Pentapetalae</taxon>
        <taxon>asterids</taxon>
        <taxon>campanulids</taxon>
        <taxon>Asterales</taxon>
        <taxon>Asteraceae</taxon>
        <taxon>Asteroideae</taxon>
        <taxon>Anthemideae</taxon>
        <taxon>Anthemidinae</taxon>
        <taxon>Tanacetum</taxon>
    </lineage>
</organism>
<gene>
    <name evidence="2" type="ORF">Tco_0801400</name>
</gene>
<reference evidence="2" key="1">
    <citation type="journal article" date="2022" name="Int. J. Mol. Sci.">
        <title>Draft Genome of Tanacetum Coccineum: Genomic Comparison of Closely Related Tanacetum-Family Plants.</title>
        <authorList>
            <person name="Yamashiro T."/>
            <person name="Shiraishi A."/>
            <person name="Nakayama K."/>
            <person name="Satake H."/>
        </authorList>
    </citation>
    <scope>NUCLEOTIDE SEQUENCE</scope>
</reference>
<dbReference type="SUPFAM" id="SSF56219">
    <property type="entry name" value="DNase I-like"/>
    <property type="match status" value="1"/>
</dbReference>